<evidence type="ECO:0000313" key="1">
    <source>
        <dbReference type="EMBL" id="SPF34387.1"/>
    </source>
</evidence>
<protein>
    <submittedName>
        <fullName evidence="1">Uncharacterized protein</fullName>
    </submittedName>
</protein>
<dbReference type="Proteomes" id="UP000238916">
    <property type="component" value="Unassembled WGS sequence"/>
</dbReference>
<proteinExistence type="predicted"/>
<organism evidence="1 2">
    <name type="scientific">Candidatus Desulfosporosinus infrequens</name>
    <dbReference type="NCBI Taxonomy" id="2043169"/>
    <lineage>
        <taxon>Bacteria</taxon>
        <taxon>Bacillati</taxon>
        <taxon>Bacillota</taxon>
        <taxon>Clostridia</taxon>
        <taxon>Eubacteriales</taxon>
        <taxon>Desulfitobacteriaceae</taxon>
        <taxon>Desulfosporosinus</taxon>
    </lineage>
</organism>
<gene>
    <name evidence="1" type="ORF">SBF1_1300004</name>
</gene>
<sequence length="38" mass="4674">MGLYVFIGRKRGIIYCWRDLDAFIRLLRQLLEFALERK</sequence>
<dbReference type="AlphaFoldDB" id="A0A2U3K474"/>
<name>A0A2U3K474_9FIRM</name>
<dbReference type="EMBL" id="OMOF01000036">
    <property type="protein sequence ID" value="SPF34387.1"/>
    <property type="molecule type" value="Genomic_DNA"/>
</dbReference>
<reference evidence="2" key="1">
    <citation type="submission" date="2018-02" db="EMBL/GenBank/DDBJ databases">
        <authorList>
            <person name="Hausmann B."/>
        </authorList>
    </citation>
    <scope>NUCLEOTIDE SEQUENCE [LARGE SCALE GENOMIC DNA]</scope>
    <source>
        <strain evidence="2">Peat soil MAG SbF1</strain>
    </source>
</reference>
<evidence type="ECO:0000313" key="2">
    <source>
        <dbReference type="Proteomes" id="UP000238916"/>
    </source>
</evidence>
<accession>A0A2U3K474</accession>